<dbReference type="Proteomes" id="UP001605918">
    <property type="component" value="Unassembled WGS sequence"/>
</dbReference>
<proteinExistence type="predicted"/>
<keyword evidence="2" id="KW-1185">Reference proteome</keyword>
<evidence type="ECO:0000313" key="1">
    <source>
        <dbReference type="EMBL" id="MFG6207912.1"/>
    </source>
</evidence>
<protein>
    <submittedName>
        <fullName evidence="1">Uncharacterized protein</fullName>
    </submittedName>
</protein>
<dbReference type="EMBL" id="JBIEIL010000018">
    <property type="protein sequence ID" value="MFG6207912.1"/>
    <property type="molecule type" value="Genomic_DNA"/>
</dbReference>
<sequence>MDYKPGRGEISIYKYRSHIMGFTTETTFSASRLLKSRAVSTSTSGLHVQGRKNEDRCESFIDLLRTWQQRNRRRLANDRRGGIWAYKTRPGEEKSTLTILKIEEYPKYGEVVHIRVDDIQMINPATGAEFNAMPHMPFQAKALQRSLIRRVGKTVQVPEFNEGYTYWKSAFDEEKAGAFKISVRQALAGLLRGSWEAIDENTIKTPRSP</sequence>
<name>A0ABW7DIN1_9PSED</name>
<organism evidence="1 2">
    <name type="scientific">Pseudomonas retamae</name>
    <dbReference type="NCBI Taxonomy" id="702110"/>
    <lineage>
        <taxon>Bacteria</taxon>
        <taxon>Pseudomonadati</taxon>
        <taxon>Pseudomonadota</taxon>
        <taxon>Gammaproteobacteria</taxon>
        <taxon>Pseudomonadales</taxon>
        <taxon>Pseudomonadaceae</taxon>
        <taxon>Pseudomonas</taxon>
    </lineage>
</organism>
<reference evidence="1 2" key="1">
    <citation type="submission" date="2024-10" db="EMBL/GenBank/DDBJ databases">
        <title>Whole genome of Pseudomonas sp Strain RB5.</title>
        <authorList>
            <person name="Selami N."/>
        </authorList>
    </citation>
    <scope>NUCLEOTIDE SEQUENCE [LARGE SCALE GENOMIC DNA]</scope>
    <source>
        <strain evidence="1 2">RB5</strain>
    </source>
</reference>
<gene>
    <name evidence="1" type="ORF">ACGSLL_26545</name>
</gene>
<dbReference type="RefSeq" id="WP_394508484.1">
    <property type="nucleotide sequence ID" value="NZ_JBIEIL010000018.1"/>
</dbReference>
<evidence type="ECO:0000313" key="2">
    <source>
        <dbReference type="Proteomes" id="UP001605918"/>
    </source>
</evidence>
<accession>A0ABW7DIN1</accession>
<comment type="caution">
    <text evidence="1">The sequence shown here is derived from an EMBL/GenBank/DDBJ whole genome shotgun (WGS) entry which is preliminary data.</text>
</comment>